<evidence type="ECO:0000256" key="2">
    <source>
        <dbReference type="ARBA" id="ARBA00023136"/>
    </source>
</evidence>
<dbReference type="RefSeq" id="WP_133210351.1">
    <property type="nucleotide sequence ID" value="NZ_SMSE01000001.1"/>
</dbReference>
<dbReference type="PANTHER" id="PTHR30329">
    <property type="entry name" value="STATOR ELEMENT OF FLAGELLAR MOTOR COMPLEX"/>
    <property type="match status" value="1"/>
</dbReference>
<dbReference type="InterPro" id="IPR050330">
    <property type="entry name" value="Bact_OuterMem_StrucFunc"/>
</dbReference>
<dbReference type="CDD" id="cd07185">
    <property type="entry name" value="OmpA_C-like"/>
    <property type="match status" value="1"/>
</dbReference>
<evidence type="ECO:0000256" key="4">
    <source>
        <dbReference type="PROSITE-ProRule" id="PRU00473"/>
    </source>
</evidence>
<dbReference type="SUPFAM" id="SSF103088">
    <property type="entry name" value="OmpA-like"/>
    <property type="match status" value="1"/>
</dbReference>
<evidence type="ECO:0000256" key="1">
    <source>
        <dbReference type="ARBA" id="ARBA00004442"/>
    </source>
</evidence>
<comment type="caution">
    <text evidence="7">The sequence shown here is derived from an EMBL/GenBank/DDBJ whole genome shotgun (WGS) entry which is preliminary data.</text>
</comment>
<dbReference type="PROSITE" id="PS51123">
    <property type="entry name" value="OMPA_2"/>
    <property type="match status" value="1"/>
</dbReference>
<organism evidence="7 8">
    <name type="scientific">Seongchinamella unica</name>
    <dbReference type="NCBI Taxonomy" id="2547392"/>
    <lineage>
        <taxon>Bacteria</taxon>
        <taxon>Pseudomonadati</taxon>
        <taxon>Pseudomonadota</taxon>
        <taxon>Gammaproteobacteria</taxon>
        <taxon>Cellvibrionales</taxon>
        <taxon>Halieaceae</taxon>
        <taxon>Seongchinamella</taxon>
    </lineage>
</organism>
<sequence>MKNYQPTAATLFIAAVLLAGCSGATGTYETQPYVTNGGETVVRVTDRQGHCIRTPDWTEATATRECDPQLFTDPEPMAAAAAAEPRYEAMTLSAVALFEFDSAQVTENGLVELKALGDSIRSRGASVVDIDIIGHTDSVGAEDYNQQLSERRANAIRDYLVNQRNVDAGIIDVSGMGESSPVADNATTEGRAQNRRVEVRVGTQVPN</sequence>
<evidence type="ECO:0000313" key="8">
    <source>
        <dbReference type="Proteomes" id="UP000295554"/>
    </source>
</evidence>
<proteinExistence type="predicted"/>
<evidence type="ECO:0000256" key="3">
    <source>
        <dbReference type="ARBA" id="ARBA00023237"/>
    </source>
</evidence>
<dbReference type="InterPro" id="IPR006664">
    <property type="entry name" value="OMP_bac"/>
</dbReference>
<dbReference type="Gene3D" id="3.30.1330.60">
    <property type="entry name" value="OmpA-like domain"/>
    <property type="match status" value="1"/>
</dbReference>
<dbReference type="EMBL" id="SMSE01000001">
    <property type="protein sequence ID" value="TDG15668.1"/>
    <property type="molecule type" value="Genomic_DNA"/>
</dbReference>
<dbReference type="InterPro" id="IPR036737">
    <property type="entry name" value="OmpA-like_sf"/>
</dbReference>
<evidence type="ECO:0000313" key="7">
    <source>
        <dbReference type="EMBL" id="TDG15668.1"/>
    </source>
</evidence>
<dbReference type="AlphaFoldDB" id="A0A4R5LWM9"/>
<evidence type="ECO:0000259" key="6">
    <source>
        <dbReference type="PROSITE" id="PS51123"/>
    </source>
</evidence>
<dbReference type="InterPro" id="IPR006665">
    <property type="entry name" value="OmpA-like"/>
</dbReference>
<keyword evidence="3" id="KW-0998">Cell outer membrane</keyword>
<protein>
    <submittedName>
        <fullName evidence="7">OmpA family protein</fullName>
    </submittedName>
</protein>
<feature type="domain" description="OmpA-like" evidence="6">
    <location>
        <begin position="85"/>
        <end position="205"/>
    </location>
</feature>
<dbReference type="PRINTS" id="PR01023">
    <property type="entry name" value="NAFLGMOTY"/>
</dbReference>
<dbReference type="GO" id="GO:0009279">
    <property type="term" value="C:cell outer membrane"/>
    <property type="evidence" value="ECO:0007669"/>
    <property type="project" value="UniProtKB-SubCell"/>
</dbReference>
<dbReference type="PANTHER" id="PTHR30329:SF21">
    <property type="entry name" value="LIPOPROTEIN YIAD-RELATED"/>
    <property type="match status" value="1"/>
</dbReference>
<feature type="signal peptide" evidence="5">
    <location>
        <begin position="1"/>
        <end position="24"/>
    </location>
</feature>
<keyword evidence="5" id="KW-0732">Signal</keyword>
<evidence type="ECO:0000256" key="5">
    <source>
        <dbReference type="SAM" id="SignalP"/>
    </source>
</evidence>
<reference evidence="7 8" key="1">
    <citation type="submission" date="2019-03" db="EMBL/GenBank/DDBJ databases">
        <title>Seongchinamella monodicae gen. nov., sp. nov., a novel member of the Gammaproteobacteria isolated from a tidal mudflat of beach.</title>
        <authorList>
            <person name="Yang H.G."/>
            <person name="Kang J.W."/>
            <person name="Lee S.D."/>
        </authorList>
    </citation>
    <scope>NUCLEOTIDE SEQUENCE [LARGE SCALE GENOMIC DNA]</scope>
    <source>
        <strain evidence="7 8">GH4-78</strain>
    </source>
</reference>
<name>A0A4R5LWM9_9GAMM</name>
<keyword evidence="8" id="KW-1185">Reference proteome</keyword>
<keyword evidence="2 4" id="KW-0472">Membrane</keyword>
<comment type="subcellular location">
    <subcellularLocation>
        <location evidence="1">Cell outer membrane</location>
    </subcellularLocation>
</comment>
<feature type="chain" id="PRO_5020758864" evidence="5">
    <location>
        <begin position="25"/>
        <end position="207"/>
    </location>
</feature>
<gene>
    <name evidence="7" type="ORF">E2F43_05440</name>
</gene>
<dbReference type="PRINTS" id="PR01021">
    <property type="entry name" value="OMPADOMAIN"/>
</dbReference>
<dbReference type="Pfam" id="PF00691">
    <property type="entry name" value="OmpA"/>
    <property type="match status" value="1"/>
</dbReference>
<accession>A0A4R5LWM9</accession>
<dbReference type="OrthoDB" id="9805832at2"/>
<dbReference type="PROSITE" id="PS51257">
    <property type="entry name" value="PROKAR_LIPOPROTEIN"/>
    <property type="match status" value="1"/>
</dbReference>
<dbReference type="Proteomes" id="UP000295554">
    <property type="component" value="Unassembled WGS sequence"/>
</dbReference>